<organism evidence="6 7">
    <name type="scientific">Streptomyces viridochromogenes</name>
    <dbReference type="NCBI Taxonomy" id="1938"/>
    <lineage>
        <taxon>Bacteria</taxon>
        <taxon>Bacillati</taxon>
        <taxon>Actinomycetota</taxon>
        <taxon>Actinomycetes</taxon>
        <taxon>Kitasatosporales</taxon>
        <taxon>Streptomycetaceae</taxon>
        <taxon>Streptomyces</taxon>
    </lineage>
</organism>
<name>A0A0L8KDC5_STRVR</name>
<dbReference type="EMBL" id="LGUP01000211">
    <property type="protein sequence ID" value="KOG23744.1"/>
    <property type="molecule type" value="Genomic_DNA"/>
</dbReference>
<feature type="non-terminal residue" evidence="6">
    <location>
        <position position="474"/>
    </location>
</feature>
<dbReference type="Gene3D" id="3.40.47.10">
    <property type="match status" value="1"/>
</dbReference>
<dbReference type="AlphaFoldDB" id="A0A0L8KDC5"/>
<dbReference type="PATRIC" id="fig|1938.6.peg.4282"/>
<dbReference type="PANTHER" id="PTHR43775">
    <property type="entry name" value="FATTY ACID SYNTHASE"/>
    <property type="match status" value="1"/>
</dbReference>
<dbReference type="GO" id="GO:0004312">
    <property type="term" value="F:fatty acid synthase activity"/>
    <property type="evidence" value="ECO:0007669"/>
    <property type="project" value="TreeGrafter"/>
</dbReference>
<dbReference type="InterPro" id="IPR054514">
    <property type="entry name" value="RhiE-like_linker"/>
</dbReference>
<gene>
    <name evidence="6" type="ORF">ADK34_19875</name>
</gene>
<dbReference type="InterPro" id="IPR016039">
    <property type="entry name" value="Thiolase-like"/>
</dbReference>
<evidence type="ECO:0000313" key="6">
    <source>
        <dbReference type="EMBL" id="KOG23744.1"/>
    </source>
</evidence>
<feature type="domain" description="Ketosynthase family 3 (KS3)" evidence="5">
    <location>
        <begin position="1"/>
        <end position="315"/>
    </location>
</feature>
<dbReference type="InterPro" id="IPR020841">
    <property type="entry name" value="PKS_Beta-ketoAc_synthase_dom"/>
</dbReference>
<comment type="pathway">
    <text evidence="1">Antibiotic biosynthesis.</text>
</comment>
<dbReference type="Gene3D" id="3.30.70.3290">
    <property type="match status" value="1"/>
</dbReference>
<dbReference type="GO" id="GO:0006633">
    <property type="term" value="P:fatty acid biosynthetic process"/>
    <property type="evidence" value="ECO:0007669"/>
    <property type="project" value="TreeGrafter"/>
</dbReference>
<reference evidence="6 7" key="1">
    <citation type="submission" date="2015-06" db="EMBL/GenBank/DDBJ databases">
        <authorList>
            <person name="Hoefler B.C."/>
            <person name="Straight P.D."/>
        </authorList>
    </citation>
    <scope>NUCLEOTIDE SEQUENCE [LARGE SCALE GENOMIC DNA]</scope>
    <source>
        <strain evidence="6 7">NRRL 3427</strain>
    </source>
</reference>
<dbReference type="Pfam" id="PF00109">
    <property type="entry name" value="ketoacyl-synt"/>
    <property type="match status" value="1"/>
</dbReference>
<dbReference type="RefSeq" id="WP_200146673.1">
    <property type="nucleotide sequence ID" value="NZ_LGUP01000211.1"/>
</dbReference>
<evidence type="ECO:0000256" key="4">
    <source>
        <dbReference type="ARBA" id="ARBA00023268"/>
    </source>
</evidence>
<evidence type="ECO:0000256" key="1">
    <source>
        <dbReference type="ARBA" id="ARBA00004792"/>
    </source>
</evidence>
<dbReference type="InterPro" id="IPR014031">
    <property type="entry name" value="Ketoacyl_synth_C"/>
</dbReference>
<protein>
    <submittedName>
        <fullName evidence="6">Polyketide synthase</fullName>
    </submittedName>
</protein>
<dbReference type="Proteomes" id="UP000037023">
    <property type="component" value="Unassembled WGS sequence"/>
</dbReference>
<dbReference type="SUPFAM" id="SSF52151">
    <property type="entry name" value="FabD/lysophospholipase-like"/>
    <property type="match status" value="1"/>
</dbReference>
<dbReference type="InterPro" id="IPR001227">
    <property type="entry name" value="Ac_transferase_dom_sf"/>
</dbReference>
<feature type="non-terminal residue" evidence="6">
    <location>
        <position position="1"/>
    </location>
</feature>
<dbReference type="SMART" id="SM00825">
    <property type="entry name" value="PKS_KS"/>
    <property type="match status" value="1"/>
</dbReference>
<dbReference type="Pfam" id="PF02801">
    <property type="entry name" value="Ketoacyl-synt_C"/>
    <property type="match status" value="1"/>
</dbReference>
<dbReference type="InterPro" id="IPR014030">
    <property type="entry name" value="Ketoacyl_synth_N"/>
</dbReference>
<evidence type="ECO:0000259" key="5">
    <source>
        <dbReference type="PROSITE" id="PS52004"/>
    </source>
</evidence>
<evidence type="ECO:0000313" key="7">
    <source>
        <dbReference type="Proteomes" id="UP000037023"/>
    </source>
</evidence>
<evidence type="ECO:0000256" key="2">
    <source>
        <dbReference type="ARBA" id="ARBA00022679"/>
    </source>
</evidence>
<dbReference type="InterPro" id="IPR050091">
    <property type="entry name" value="PKS_NRPS_Biosynth_Enz"/>
</dbReference>
<keyword evidence="2" id="KW-0808">Transferase</keyword>
<dbReference type="SUPFAM" id="SSF53901">
    <property type="entry name" value="Thiolase-like"/>
    <property type="match status" value="1"/>
</dbReference>
<evidence type="ECO:0000256" key="3">
    <source>
        <dbReference type="ARBA" id="ARBA00022737"/>
    </source>
</evidence>
<accession>A0A0L8KDC5</accession>
<keyword evidence="4" id="KW-0511">Multifunctional enzyme</keyword>
<sequence length="474" mass="48524">QRLMLEASWEVLERAGVDPAGLRGKPVGVFTGAVGSDYRPEPGNVPDDVEGYLMTGALGGVLSGRISYVLGLEGPAVTVDTTCSSSLVALHLATQSLRSGESSLALAGGVTVMSSPGAFVGFSRQRGLAPDGRCKAFAATADGTGWSEGAGVLLLERLSDAQRNGRRILGVVRGSAVNQDGASNGLTAPNGPSQQRVIRAALANAGLAATEVDAVEAHGTGTSLGDPIEAQALLATYGQGREAEQPLWLGSLKSNLGHTQAAAGVGGVIKMVMAMRHGVLPRTLHVDEPTPQVDWTAGAVEFGASGTNVHVILEQAPEQTHEEPVEDETPGPLPLIVSARGKAGLAAQARELASFLSARPEVGLAETGRALVGTRSALSERAVIVADDRAAALRNLEALGSGEPGPDAVTGTAVESGRLAVLFTGQGSQRAGMGRGLYERFPVFREAFDAACAALDARLAGHVERTVADVVFGA</sequence>
<keyword evidence="3" id="KW-0677">Repeat</keyword>
<comment type="caution">
    <text evidence="6">The sequence shown here is derived from an EMBL/GenBank/DDBJ whole genome shotgun (WGS) entry which is preliminary data.</text>
</comment>
<dbReference type="Pfam" id="PF22336">
    <property type="entry name" value="RhiE-like_linker"/>
    <property type="match status" value="1"/>
</dbReference>
<dbReference type="InterPro" id="IPR016035">
    <property type="entry name" value="Acyl_Trfase/lysoPLipase"/>
</dbReference>
<dbReference type="PROSITE" id="PS52004">
    <property type="entry name" value="KS3_2"/>
    <property type="match status" value="1"/>
</dbReference>
<dbReference type="CDD" id="cd00833">
    <property type="entry name" value="PKS"/>
    <property type="match status" value="1"/>
</dbReference>
<dbReference type="Gene3D" id="3.40.366.10">
    <property type="entry name" value="Malonyl-Coenzyme A Acyl Carrier Protein, domain 2"/>
    <property type="match status" value="1"/>
</dbReference>
<dbReference type="PANTHER" id="PTHR43775:SF51">
    <property type="entry name" value="INACTIVE PHENOLPHTHIOCEROL SYNTHESIS POLYKETIDE SYNTHASE TYPE I PKS1-RELATED"/>
    <property type="match status" value="1"/>
</dbReference>
<proteinExistence type="predicted"/>